<organism evidence="4 5">
    <name type="scientific">Pelagibacterium luteolum</name>
    <dbReference type="NCBI Taxonomy" id="440168"/>
    <lineage>
        <taxon>Bacteria</taxon>
        <taxon>Pseudomonadati</taxon>
        <taxon>Pseudomonadota</taxon>
        <taxon>Alphaproteobacteria</taxon>
        <taxon>Hyphomicrobiales</taxon>
        <taxon>Devosiaceae</taxon>
        <taxon>Pelagibacterium</taxon>
    </lineage>
</organism>
<evidence type="ECO:0000259" key="3">
    <source>
        <dbReference type="Pfam" id="PF01738"/>
    </source>
</evidence>
<feature type="domain" description="Dienelactone hydrolase" evidence="3">
    <location>
        <begin position="73"/>
        <end position="264"/>
    </location>
</feature>
<dbReference type="InterPro" id="IPR002925">
    <property type="entry name" value="Dienelactn_hydro"/>
</dbReference>
<dbReference type="Proteomes" id="UP000199495">
    <property type="component" value="Unassembled WGS sequence"/>
</dbReference>
<dbReference type="SUPFAM" id="SSF53474">
    <property type="entry name" value="alpha/beta-Hydrolases"/>
    <property type="match status" value="1"/>
</dbReference>
<evidence type="ECO:0000313" key="4">
    <source>
        <dbReference type="EMBL" id="SDG26024.1"/>
    </source>
</evidence>
<dbReference type="RefSeq" id="WP_176762489.1">
    <property type="nucleotide sequence ID" value="NZ_FNCS01000001.1"/>
</dbReference>
<dbReference type="Gene3D" id="3.40.50.1820">
    <property type="entry name" value="alpha/beta hydrolase"/>
    <property type="match status" value="1"/>
</dbReference>
<keyword evidence="5" id="KW-1185">Reference proteome</keyword>
<keyword evidence="2" id="KW-0732">Signal</keyword>
<keyword evidence="1 4" id="KW-0378">Hydrolase</keyword>
<dbReference type="AlphaFoldDB" id="A0A1G7STB2"/>
<dbReference type="InterPro" id="IPR050261">
    <property type="entry name" value="FrsA_esterase"/>
</dbReference>
<dbReference type="EMBL" id="FNCS01000001">
    <property type="protein sequence ID" value="SDG26024.1"/>
    <property type="molecule type" value="Genomic_DNA"/>
</dbReference>
<evidence type="ECO:0000256" key="1">
    <source>
        <dbReference type="ARBA" id="ARBA00022801"/>
    </source>
</evidence>
<gene>
    <name evidence="4" type="ORF">SAMN04487974_101701</name>
</gene>
<dbReference type="STRING" id="440168.SAMN04487974_101701"/>
<sequence length="335" mass="35390">MSRPKSGSSNSLISLCARAGLAAFCSLGGLAPVTGAAQVAPETLPIYSVTATDTQFLQGQARYGSPAHISGKLQLPGGEGPYPAVIILHGSSGAGSMGYRDWETRLNAAGFATLLVDSYTARGVEEIFSDQGRLGEFYAVYDAYRAADALARHAAIDPGRIAVLGFSRGGIGALYSAMDRFAFLYGPAEPLAAHVPFYPPCNFALEDPLQTTGAPIRLFHGEADDWNPLAACERYIAALAAAGTNAEITTYPDASHAFDNSAAPAFFVVGEAQTSRACFRTEYAGVLYADDNFERPFGWDDGCVETGPSQQFQREAAMAAKDAVIAFLVETLTPK</sequence>
<dbReference type="GO" id="GO:0052689">
    <property type="term" value="F:carboxylic ester hydrolase activity"/>
    <property type="evidence" value="ECO:0007669"/>
    <property type="project" value="UniProtKB-ARBA"/>
</dbReference>
<name>A0A1G7STB2_9HYPH</name>
<dbReference type="InterPro" id="IPR029058">
    <property type="entry name" value="AB_hydrolase_fold"/>
</dbReference>
<protein>
    <submittedName>
        <fullName evidence="4">Dienelactone hydrolase</fullName>
    </submittedName>
</protein>
<dbReference type="Pfam" id="PF01738">
    <property type="entry name" value="DLH"/>
    <property type="match status" value="1"/>
</dbReference>
<dbReference type="PANTHER" id="PTHR22946:SF9">
    <property type="entry name" value="POLYKETIDE TRANSFERASE AF380"/>
    <property type="match status" value="1"/>
</dbReference>
<accession>A0A1G7STB2</accession>
<dbReference type="PANTHER" id="PTHR22946">
    <property type="entry name" value="DIENELACTONE HYDROLASE DOMAIN-CONTAINING PROTEIN-RELATED"/>
    <property type="match status" value="1"/>
</dbReference>
<reference evidence="4 5" key="1">
    <citation type="submission" date="2016-10" db="EMBL/GenBank/DDBJ databases">
        <authorList>
            <person name="de Groot N.N."/>
        </authorList>
    </citation>
    <scope>NUCLEOTIDE SEQUENCE [LARGE SCALE GENOMIC DNA]</scope>
    <source>
        <strain evidence="4 5">CGMCC 1.10267</strain>
    </source>
</reference>
<evidence type="ECO:0000256" key="2">
    <source>
        <dbReference type="SAM" id="SignalP"/>
    </source>
</evidence>
<feature type="chain" id="PRO_5011724150" evidence="2">
    <location>
        <begin position="37"/>
        <end position="335"/>
    </location>
</feature>
<proteinExistence type="predicted"/>
<evidence type="ECO:0000313" key="5">
    <source>
        <dbReference type="Proteomes" id="UP000199495"/>
    </source>
</evidence>
<feature type="signal peptide" evidence="2">
    <location>
        <begin position="1"/>
        <end position="36"/>
    </location>
</feature>